<dbReference type="SUPFAM" id="SSF55120">
    <property type="entry name" value="Pseudouridine synthase"/>
    <property type="match status" value="1"/>
</dbReference>
<dbReference type="GO" id="GO:0160147">
    <property type="term" value="F:tRNA pseudouridine(38-40) synthase activity"/>
    <property type="evidence" value="ECO:0007669"/>
    <property type="project" value="UniProtKB-EC"/>
</dbReference>
<keyword evidence="2 4" id="KW-0819">tRNA processing</keyword>
<dbReference type="CDD" id="cd02570">
    <property type="entry name" value="PseudoU_synth_EcTruA"/>
    <property type="match status" value="1"/>
</dbReference>
<dbReference type="PANTHER" id="PTHR11142">
    <property type="entry name" value="PSEUDOURIDYLATE SYNTHASE"/>
    <property type="match status" value="1"/>
</dbReference>
<reference evidence="9 10" key="1">
    <citation type="submission" date="2020-07" db="EMBL/GenBank/DDBJ databases">
        <title>A new beta-1,3-glucan-decomposing anaerobic bacterium isolated from anoxic soil subjected to biological soil disinfestation.</title>
        <authorList>
            <person name="Ueki A."/>
            <person name="Tonouchi A."/>
        </authorList>
    </citation>
    <scope>NUCLEOTIDE SEQUENCE [LARGE SCALE GENOMIC DNA]</scope>
    <source>
        <strain evidence="9 10">TW1</strain>
    </source>
</reference>
<evidence type="ECO:0000259" key="8">
    <source>
        <dbReference type="Pfam" id="PF01416"/>
    </source>
</evidence>
<comment type="function">
    <text evidence="4">Formation of pseudouridine at positions 38, 39 and 40 in the anticodon stem and loop of transfer RNAs.</text>
</comment>
<dbReference type="GO" id="GO:0031119">
    <property type="term" value="P:tRNA pseudouridine synthesis"/>
    <property type="evidence" value="ECO:0007669"/>
    <property type="project" value="UniProtKB-UniRule"/>
</dbReference>
<dbReference type="AlphaFoldDB" id="A0A6V8SM41"/>
<feature type="binding site" evidence="4 6">
    <location>
        <position position="110"/>
    </location>
    <ligand>
        <name>substrate</name>
    </ligand>
</feature>
<dbReference type="RefSeq" id="WP_183279186.1">
    <property type="nucleotide sequence ID" value="NZ_BLZR01000001.1"/>
</dbReference>
<dbReference type="Gene3D" id="3.30.70.660">
    <property type="entry name" value="Pseudouridine synthase I, catalytic domain, C-terminal subdomain"/>
    <property type="match status" value="1"/>
</dbReference>
<evidence type="ECO:0000256" key="3">
    <source>
        <dbReference type="ARBA" id="ARBA00023235"/>
    </source>
</evidence>
<dbReference type="Proteomes" id="UP000580568">
    <property type="component" value="Unassembled WGS sequence"/>
</dbReference>
<gene>
    <name evidence="4" type="primary">truA</name>
    <name evidence="9" type="ORF">bsdtw1_04008</name>
</gene>
<dbReference type="GO" id="GO:0003723">
    <property type="term" value="F:RNA binding"/>
    <property type="evidence" value="ECO:0007669"/>
    <property type="project" value="InterPro"/>
</dbReference>
<comment type="subunit">
    <text evidence="4">Homodimer.</text>
</comment>
<evidence type="ECO:0000256" key="6">
    <source>
        <dbReference type="PIRSR" id="PIRSR001430-2"/>
    </source>
</evidence>
<comment type="similarity">
    <text evidence="1 4 7">Belongs to the tRNA pseudouridine synthase TruA family.</text>
</comment>
<keyword evidence="3 4" id="KW-0413">Isomerase</keyword>
<name>A0A6V8SM41_9CLOT</name>
<comment type="catalytic activity">
    <reaction evidence="4 7">
        <text>uridine(38/39/40) in tRNA = pseudouridine(38/39/40) in tRNA</text>
        <dbReference type="Rhea" id="RHEA:22376"/>
        <dbReference type="Rhea" id="RHEA-COMP:10085"/>
        <dbReference type="Rhea" id="RHEA-COMP:10087"/>
        <dbReference type="ChEBI" id="CHEBI:65314"/>
        <dbReference type="ChEBI" id="CHEBI:65315"/>
        <dbReference type="EC" id="5.4.99.12"/>
    </reaction>
</comment>
<evidence type="ECO:0000256" key="7">
    <source>
        <dbReference type="RuleBase" id="RU003792"/>
    </source>
</evidence>
<comment type="caution">
    <text evidence="4">Lacks conserved residue(s) required for the propagation of feature annotation.</text>
</comment>
<organism evidence="9 10">
    <name type="scientific">Clostridium fungisolvens</name>
    <dbReference type="NCBI Taxonomy" id="1604897"/>
    <lineage>
        <taxon>Bacteria</taxon>
        <taxon>Bacillati</taxon>
        <taxon>Bacillota</taxon>
        <taxon>Clostridia</taxon>
        <taxon>Eubacteriales</taxon>
        <taxon>Clostridiaceae</taxon>
        <taxon>Clostridium</taxon>
    </lineage>
</organism>
<evidence type="ECO:0000313" key="10">
    <source>
        <dbReference type="Proteomes" id="UP000580568"/>
    </source>
</evidence>
<dbReference type="InterPro" id="IPR020103">
    <property type="entry name" value="PsdUridine_synth_cat_dom_sf"/>
</dbReference>
<dbReference type="HAMAP" id="MF_00171">
    <property type="entry name" value="TruA"/>
    <property type="match status" value="1"/>
</dbReference>
<dbReference type="Gene3D" id="3.30.70.580">
    <property type="entry name" value="Pseudouridine synthase I, catalytic domain, N-terminal subdomain"/>
    <property type="match status" value="1"/>
</dbReference>
<accession>A0A6V8SM41</accession>
<dbReference type="EC" id="5.4.99.12" evidence="4"/>
<comment type="caution">
    <text evidence="9">The sequence shown here is derived from an EMBL/GenBank/DDBJ whole genome shotgun (WGS) entry which is preliminary data.</text>
</comment>
<proteinExistence type="inferred from homology"/>
<dbReference type="FunFam" id="3.30.70.580:FF:000001">
    <property type="entry name" value="tRNA pseudouridine synthase A"/>
    <property type="match status" value="1"/>
</dbReference>
<dbReference type="PIRSF" id="PIRSF001430">
    <property type="entry name" value="tRNA_psdUrid_synth"/>
    <property type="match status" value="1"/>
</dbReference>
<keyword evidence="10" id="KW-1185">Reference proteome</keyword>
<evidence type="ECO:0000256" key="4">
    <source>
        <dbReference type="HAMAP-Rule" id="MF_00171"/>
    </source>
</evidence>
<dbReference type="InterPro" id="IPR001406">
    <property type="entry name" value="PsdUridine_synth_TruA"/>
</dbReference>
<sequence>MRNIKLILEYDGTGYNGWQKQKHGMTVQNKLDKAIRTLTKEDIETLGSSRTDSGVHARGYVVNFKTNSRIPAERFKDALNTKLPDDILVISSEEVSDDFHARYSSKGKMYSYTIRNNEVPTVIGRNYFYNYEKKLDIEAIKLAAQYFLGTHDFKAFQNKGGSVKTTVRTITQLDIEVNNDIIKFYVAGNGFLYNMVRIIVGTLIMVGIHKIEPSDVEKIISEGIRQKAGKSAPACGLCLEKVFY</sequence>
<feature type="domain" description="Pseudouridine synthase I TruA alpha/beta" evidence="8">
    <location>
        <begin position="9"/>
        <end position="104"/>
    </location>
</feature>
<dbReference type="InterPro" id="IPR020095">
    <property type="entry name" value="PsdUridine_synth_TruA_C"/>
</dbReference>
<dbReference type="PANTHER" id="PTHR11142:SF0">
    <property type="entry name" value="TRNA PSEUDOURIDINE SYNTHASE-LIKE 1"/>
    <property type="match status" value="1"/>
</dbReference>
<evidence type="ECO:0000256" key="2">
    <source>
        <dbReference type="ARBA" id="ARBA00022694"/>
    </source>
</evidence>
<dbReference type="Pfam" id="PF01416">
    <property type="entry name" value="PseudoU_synth_1"/>
    <property type="match status" value="2"/>
</dbReference>
<feature type="domain" description="Pseudouridine synthase I TruA alpha/beta" evidence="8">
    <location>
        <begin position="143"/>
        <end position="244"/>
    </location>
</feature>
<feature type="active site" description="Nucleophile" evidence="4 5">
    <location>
        <position position="52"/>
    </location>
</feature>
<dbReference type="InterPro" id="IPR020094">
    <property type="entry name" value="TruA/RsuA/RluB/E/F_N"/>
</dbReference>
<evidence type="ECO:0000256" key="1">
    <source>
        <dbReference type="ARBA" id="ARBA00009375"/>
    </source>
</evidence>
<evidence type="ECO:0000256" key="5">
    <source>
        <dbReference type="PIRSR" id="PIRSR001430-1"/>
    </source>
</evidence>
<evidence type="ECO:0000313" key="9">
    <source>
        <dbReference type="EMBL" id="GFP77836.1"/>
    </source>
</evidence>
<dbReference type="EMBL" id="BLZR01000001">
    <property type="protein sequence ID" value="GFP77836.1"/>
    <property type="molecule type" value="Genomic_DNA"/>
</dbReference>
<dbReference type="NCBIfam" id="TIGR00071">
    <property type="entry name" value="hisT_truA"/>
    <property type="match status" value="1"/>
</dbReference>
<dbReference type="InterPro" id="IPR020097">
    <property type="entry name" value="PsdUridine_synth_TruA_a/b_dom"/>
</dbReference>
<protein>
    <recommendedName>
        <fullName evidence="4">tRNA pseudouridine synthase A</fullName>
        <ecNumber evidence="4">5.4.99.12</ecNumber>
    </recommendedName>
    <alternativeName>
        <fullName evidence="4">tRNA pseudouridine(38-40) synthase</fullName>
    </alternativeName>
    <alternativeName>
        <fullName evidence="4">tRNA pseudouridylate synthase I</fullName>
    </alternativeName>
    <alternativeName>
        <fullName evidence="4">tRNA-uridine isomerase I</fullName>
    </alternativeName>
</protein>